<dbReference type="EMBL" id="AXNT01000048">
    <property type="protein sequence ID" value="KGM02437.1"/>
    <property type="molecule type" value="Genomic_DNA"/>
</dbReference>
<accession>A0A0A0B8E2</accession>
<keyword evidence="2" id="KW-0472">Membrane</keyword>
<evidence type="ECO:0000256" key="3">
    <source>
        <dbReference type="SAM" id="SignalP"/>
    </source>
</evidence>
<evidence type="ECO:0000256" key="1">
    <source>
        <dbReference type="SAM" id="MobiDB-lite"/>
    </source>
</evidence>
<feature type="region of interest" description="Disordered" evidence="1">
    <location>
        <begin position="112"/>
        <end position="132"/>
    </location>
</feature>
<feature type="transmembrane region" description="Helical" evidence="2">
    <location>
        <begin position="40"/>
        <end position="57"/>
    </location>
</feature>
<evidence type="ECO:0000313" key="5">
    <source>
        <dbReference type="Proteomes" id="UP000029833"/>
    </source>
</evidence>
<protein>
    <recommendedName>
        <fullName evidence="6">Integral membrane protein</fullName>
    </recommendedName>
</protein>
<feature type="signal peptide" evidence="3">
    <location>
        <begin position="1"/>
        <end position="30"/>
    </location>
</feature>
<reference evidence="4 5" key="1">
    <citation type="submission" date="2013-10" db="EMBL/GenBank/DDBJ databases">
        <authorList>
            <person name="Wang G."/>
            <person name="Zhuang W."/>
        </authorList>
    </citation>
    <scope>NUCLEOTIDE SEQUENCE [LARGE SCALE GENOMIC DNA]</scope>
    <source>
        <strain evidence="4 5">DSM 20118</strain>
    </source>
</reference>
<keyword evidence="2" id="KW-1133">Transmembrane helix</keyword>
<evidence type="ECO:0000313" key="4">
    <source>
        <dbReference type="EMBL" id="KGM02437.1"/>
    </source>
</evidence>
<dbReference type="AlphaFoldDB" id="A0A0A0B8E2"/>
<dbReference type="Proteomes" id="UP000029833">
    <property type="component" value="Unassembled WGS sequence"/>
</dbReference>
<keyword evidence="2" id="KW-0812">Transmembrane</keyword>
<name>A0A0A0B8E2_9CELL</name>
<gene>
    <name evidence="4" type="ORF">Q760_13470</name>
</gene>
<sequence length="217" mass="21433">MSSPWRGRVRVARAAVFALLAVLLAAGAHASGGGRVPALGTVLLLWLAVLPVAAVLARRTWGPGALTTALGLLELGLHQALSLGTAGAPATAGAAHATGHGGVMTAHVAHGAGPHGDGHASHASATDVASAAGPDHHTGLPMLLGHVVATVLTALVLAHGDALLARLWAWATLRDLPRAGAPTLADRVAPSPGWQLDAGQPPLVAAGGVCRRGPPQG</sequence>
<keyword evidence="3" id="KW-0732">Signal</keyword>
<dbReference type="RefSeq" id="WP_034628810.1">
    <property type="nucleotide sequence ID" value="NZ_AXNT01000048.1"/>
</dbReference>
<comment type="caution">
    <text evidence="4">The sequence shown here is derived from an EMBL/GenBank/DDBJ whole genome shotgun (WGS) entry which is preliminary data.</text>
</comment>
<organism evidence="4 5">
    <name type="scientific">Cellulomonas cellasea DSM 20118</name>
    <dbReference type="NCBI Taxonomy" id="1408250"/>
    <lineage>
        <taxon>Bacteria</taxon>
        <taxon>Bacillati</taxon>
        <taxon>Actinomycetota</taxon>
        <taxon>Actinomycetes</taxon>
        <taxon>Micrococcales</taxon>
        <taxon>Cellulomonadaceae</taxon>
        <taxon>Cellulomonas</taxon>
    </lineage>
</organism>
<keyword evidence="5" id="KW-1185">Reference proteome</keyword>
<evidence type="ECO:0008006" key="6">
    <source>
        <dbReference type="Google" id="ProtNLM"/>
    </source>
</evidence>
<feature type="chain" id="PRO_5001967011" description="Integral membrane protein" evidence="3">
    <location>
        <begin position="31"/>
        <end position="217"/>
    </location>
</feature>
<evidence type="ECO:0000256" key="2">
    <source>
        <dbReference type="SAM" id="Phobius"/>
    </source>
</evidence>
<proteinExistence type="predicted"/>